<comment type="similarity">
    <text evidence="1">Belongs to the LysR transcriptional regulatory family.</text>
</comment>
<keyword evidence="7" id="KW-1185">Reference proteome</keyword>
<dbReference type="InterPro" id="IPR036388">
    <property type="entry name" value="WH-like_DNA-bd_sf"/>
</dbReference>
<dbReference type="PANTHER" id="PTHR30419">
    <property type="entry name" value="HTH-TYPE TRANSCRIPTIONAL REGULATOR YBHD"/>
    <property type="match status" value="1"/>
</dbReference>
<dbReference type="STRING" id="1300222.I532_03295"/>
<reference evidence="6 7" key="1">
    <citation type="submission" date="2013-03" db="EMBL/GenBank/DDBJ databases">
        <title>Assembly of a new bacterial strain Brevibacillus borstelensis AK1.</title>
        <authorList>
            <person name="Rajan I."/>
            <person name="PoliReddy D."/>
            <person name="Sugumar T."/>
            <person name="Rathinam K."/>
            <person name="Alqarawi S."/>
            <person name="Khalil A.B."/>
            <person name="Sivakumar N."/>
        </authorList>
    </citation>
    <scope>NUCLEOTIDE SEQUENCE [LARGE SCALE GENOMIC DNA]</scope>
    <source>
        <strain evidence="6 7">AK1</strain>
    </source>
</reference>
<name>M8DMD1_9BACL</name>
<dbReference type="GO" id="GO:0003700">
    <property type="term" value="F:DNA-binding transcription factor activity"/>
    <property type="evidence" value="ECO:0007669"/>
    <property type="project" value="InterPro"/>
</dbReference>
<keyword evidence="4" id="KW-0804">Transcription</keyword>
<gene>
    <name evidence="6" type="ORF">I532_03295</name>
</gene>
<evidence type="ECO:0000256" key="2">
    <source>
        <dbReference type="ARBA" id="ARBA00023015"/>
    </source>
</evidence>
<dbReference type="InterPro" id="IPR036390">
    <property type="entry name" value="WH_DNA-bd_sf"/>
</dbReference>
<keyword evidence="3" id="KW-0238">DNA-binding</keyword>
<protein>
    <submittedName>
        <fullName evidence="6">Transcriptional regulator</fullName>
    </submittedName>
</protein>
<dbReference type="InterPro" id="IPR000847">
    <property type="entry name" value="LysR_HTH_N"/>
</dbReference>
<dbReference type="SUPFAM" id="SSF46785">
    <property type="entry name" value="Winged helix' DNA-binding domain"/>
    <property type="match status" value="1"/>
</dbReference>
<dbReference type="PROSITE" id="PS50931">
    <property type="entry name" value="HTH_LYSR"/>
    <property type="match status" value="1"/>
</dbReference>
<dbReference type="SUPFAM" id="SSF53850">
    <property type="entry name" value="Periplasmic binding protein-like II"/>
    <property type="match status" value="1"/>
</dbReference>
<evidence type="ECO:0000313" key="7">
    <source>
        <dbReference type="Proteomes" id="UP000012081"/>
    </source>
</evidence>
<dbReference type="Pfam" id="PF03466">
    <property type="entry name" value="LysR_substrate"/>
    <property type="match status" value="1"/>
</dbReference>
<dbReference type="GO" id="GO:0003677">
    <property type="term" value="F:DNA binding"/>
    <property type="evidence" value="ECO:0007669"/>
    <property type="project" value="UniProtKB-KW"/>
</dbReference>
<dbReference type="RefSeq" id="WP_003386382.1">
    <property type="nucleotide sequence ID" value="NZ_APBN01000001.1"/>
</dbReference>
<dbReference type="AlphaFoldDB" id="M8DMD1"/>
<dbReference type="CDD" id="cd05466">
    <property type="entry name" value="PBP2_LTTR_substrate"/>
    <property type="match status" value="1"/>
</dbReference>
<comment type="caution">
    <text evidence="6">The sequence shown here is derived from an EMBL/GenBank/DDBJ whole genome shotgun (WGS) entry which is preliminary data.</text>
</comment>
<dbReference type="InterPro" id="IPR005119">
    <property type="entry name" value="LysR_subst-bd"/>
</dbReference>
<proteinExistence type="inferred from homology"/>
<dbReference type="InterPro" id="IPR050950">
    <property type="entry name" value="HTH-type_LysR_regulators"/>
</dbReference>
<dbReference type="Gene3D" id="3.40.190.290">
    <property type="match status" value="1"/>
</dbReference>
<dbReference type="Pfam" id="PF00126">
    <property type="entry name" value="HTH_1"/>
    <property type="match status" value="1"/>
</dbReference>
<accession>M8DMD1</accession>
<feature type="domain" description="HTH lysR-type" evidence="5">
    <location>
        <begin position="4"/>
        <end position="61"/>
    </location>
</feature>
<dbReference type="EMBL" id="APBN01000001">
    <property type="protein sequence ID" value="EMT54597.1"/>
    <property type="molecule type" value="Genomic_DNA"/>
</dbReference>
<dbReference type="GO" id="GO:0005829">
    <property type="term" value="C:cytosol"/>
    <property type="evidence" value="ECO:0007669"/>
    <property type="project" value="TreeGrafter"/>
</dbReference>
<evidence type="ECO:0000259" key="5">
    <source>
        <dbReference type="PROSITE" id="PS50931"/>
    </source>
</evidence>
<evidence type="ECO:0000313" key="6">
    <source>
        <dbReference type="EMBL" id="EMT54597.1"/>
    </source>
</evidence>
<dbReference type="PATRIC" id="fig|1300222.3.peg.698"/>
<dbReference type="PRINTS" id="PR00039">
    <property type="entry name" value="HTHLYSR"/>
</dbReference>
<sequence length="298" mass="33122">MRTMELKQLEYFLAVAQELHFTKASEKVGISQPSLSQQIRALEAEIGVPLFDRIGKKTALTEAGRILRGHAQRVFHELSQARAAISELRGLQRGKLTIGALLTVVNYLLPPAILAFHRQYPHIELSVLGLRTGDIRSALLDNQLDMGIVFLPVEDEEFETLPLVQEELCLVVPSGHALAEKRSAPLEVLKETPSVLLPQNYYLRQLIDQHCETAGFSVKPSFEMTTMESIVNMVASGIGVTVLPKPYVDFIQNGKIAAVPFASPITRQIGIIYRADKYMCAATRVFLENLIGTAKRME</sequence>
<evidence type="ECO:0000256" key="4">
    <source>
        <dbReference type="ARBA" id="ARBA00023163"/>
    </source>
</evidence>
<dbReference type="Proteomes" id="UP000012081">
    <property type="component" value="Unassembled WGS sequence"/>
</dbReference>
<keyword evidence="2" id="KW-0805">Transcription regulation</keyword>
<dbReference type="FunFam" id="1.10.10.10:FF:000001">
    <property type="entry name" value="LysR family transcriptional regulator"/>
    <property type="match status" value="1"/>
</dbReference>
<dbReference type="Gene3D" id="1.10.10.10">
    <property type="entry name" value="Winged helix-like DNA-binding domain superfamily/Winged helix DNA-binding domain"/>
    <property type="match status" value="1"/>
</dbReference>
<organism evidence="6 7">
    <name type="scientific">Brevibacillus borstelensis AK1</name>
    <dbReference type="NCBI Taxonomy" id="1300222"/>
    <lineage>
        <taxon>Bacteria</taxon>
        <taxon>Bacillati</taxon>
        <taxon>Bacillota</taxon>
        <taxon>Bacilli</taxon>
        <taxon>Bacillales</taxon>
        <taxon>Paenibacillaceae</taxon>
        <taxon>Brevibacillus</taxon>
    </lineage>
</organism>
<evidence type="ECO:0000256" key="3">
    <source>
        <dbReference type="ARBA" id="ARBA00023125"/>
    </source>
</evidence>
<evidence type="ECO:0000256" key="1">
    <source>
        <dbReference type="ARBA" id="ARBA00009437"/>
    </source>
</evidence>